<reference evidence="2 3" key="1">
    <citation type="journal article" date="2015" name="Phytopathology">
        <title>Genomes of Candidatus Liberibacter solanacearum haplotype A from New Zealand and the USA suggest significant genome plasticity in the species.</title>
        <authorList>
            <person name="Thompson S.M."/>
            <person name="Johnson C.P."/>
            <person name="Lu A.Y."/>
            <person name="Frampton R.A."/>
            <person name="Sullivan K.L."/>
            <person name="Fiers M.W."/>
            <person name="Crowhurst R.N."/>
            <person name="Pitman A.R."/>
            <person name="Scott I."/>
            <person name="Gudmestad N.C."/>
            <person name="Smith G.R."/>
        </authorList>
    </citation>
    <scope>NUCLEOTIDE SEQUENCE [LARGE SCALE GENOMIC DNA]</scope>
    <source>
        <strain evidence="2 3">LsoNZ1</strain>
    </source>
</reference>
<dbReference type="AlphaFoldDB" id="A0A0F4VJ72"/>
<comment type="caution">
    <text evidence="2">The sequence shown here is derived from an EMBL/GenBank/DDBJ whole genome shotgun (WGS) entry which is preliminary data.</text>
</comment>
<evidence type="ECO:0000313" key="2">
    <source>
        <dbReference type="EMBL" id="KJZ81501.1"/>
    </source>
</evidence>
<organism evidence="2 3">
    <name type="scientific">Candidatus Liberibacter solanacearum</name>
    <dbReference type="NCBI Taxonomy" id="556287"/>
    <lineage>
        <taxon>Bacteria</taxon>
        <taxon>Pseudomonadati</taxon>
        <taxon>Pseudomonadota</taxon>
        <taxon>Alphaproteobacteria</taxon>
        <taxon>Hyphomicrobiales</taxon>
        <taxon>Rhizobiaceae</taxon>
        <taxon>Liberibacter</taxon>
    </lineage>
</organism>
<dbReference type="PATRIC" id="fig|556287.9.peg.1202"/>
<sequence>MRPECRQAINSAAGKVLSDAELNRLEEDIIHHYHQTQQELSRAERYRLAGEKAQEARIKETAEALHTHIDEAYKQHTLLSDIANVQAGVYGKSQAFFNKLFHRAGSSEVPLEKKIEAHSTHLLAPFSRYAEEGSKNLGFTLDKQFGLDVFDEMLGKKTQNGHASRLVKQYQQTMKELHVQAREAGIGFKFRENRIPQPMSVDKLYTTKKSDFIQSMFDLVDRSKYKNVDGSLYSDAQMVSLFGDVFEERISSKGQSTHSPFSPKVGKKRDFERVFHFKDGLAHMEFMDKFGVSSNVNEILTSDIKSLSKDIVIARELGANADTFVKQTIEKLISEDVVASSGSKDIKDKLGRNRLDVLKAQMLNMWDVMQYGETVENAVWANRMSGARSLAGASMLGQHPLGALLEDGFISGQMLSRIGIDKEAIQHITKMSVKERMEVLSDVGLFAEGVVAHGRNLMDAGDTSQLAHNVHSKMHKWSGAEYLDKRRTSSHALIVYNQIGRMVDKYASLKDLLSDSHLDSKVKLFFKQLNDVDFAVIKKAKPLSSPDGDLSARTPSTIKSIADVDLHDLVDKLGAEKTSYHQEKLRQNSKTKAKLSEAESQEIQQQLKELRSRESNVLKDKVSTKLNALVLDNLQTSVRGAMRSSLYDRQRLGLLTYKRGTIAGEALRMFQQFTTTPTGMFLNTLDLYNSSKMPKGASMALDYVKTQYIATMVLAGIGIAGIKALIRGEDPSLSGVITDGLCNNGALLPYVDRLYKLATKGDMASAGGLIGAVPSAVTGLTSSVFDLAMKQNEASLVKTAKSIRKTVPFMNMWYIKNSFDHLILNQILEELNPGYLAKQQSKKEKHGVGLFQNMDEVVPHRLPYPLGED</sequence>
<feature type="region of interest" description="Disordered" evidence="1">
    <location>
        <begin position="580"/>
        <end position="599"/>
    </location>
</feature>
<proteinExistence type="predicted"/>
<gene>
    <name evidence="2" type="ORF">DJ66_1179</name>
</gene>
<evidence type="ECO:0000256" key="1">
    <source>
        <dbReference type="SAM" id="MobiDB-lite"/>
    </source>
</evidence>
<protein>
    <submittedName>
        <fullName evidence="2">Uncharacterized protein</fullName>
    </submittedName>
</protein>
<accession>A0A0F4VJ72</accession>
<name>A0A0F4VJ72_9HYPH</name>
<keyword evidence="3" id="KW-1185">Reference proteome</keyword>
<dbReference type="Proteomes" id="UP000033731">
    <property type="component" value="Unassembled WGS sequence"/>
</dbReference>
<evidence type="ECO:0000313" key="3">
    <source>
        <dbReference type="Proteomes" id="UP000033731"/>
    </source>
</evidence>
<dbReference type="RefSeq" id="WP_045960974.1">
    <property type="nucleotide sequence ID" value="NZ_JMTK01000004.1"/>
</dbReference>
<dbReference type="EMBL" id="JMTK01000004">
    <property type="protein sequence ID" value="KJZ81501.1"/>
    <property type="molecule type" value="Genomic_DNA"/>
</dbReference>